<feature type="compositionally biased region" description="Polar residues" evidence="1">
    <location>
        <begin position="481"/>
        <end position="492"/>
    </location>
</feature>
<evidence type="ECO:0000256" key="1">
    <source>
        <dbReference type="SAM" id="MobiDB-lite"/>
    </source>
</evidence>
<dbReference type="EMBL" id="JANCMU010000002">
    <property type="protein sequence ID" value="MDG4945701.1"/>
    <property type="molecule type" value="Genomic_DNA"/>
</dbReference>
<feature type="region of interest" description="Disordered" evidence="1">
    <location>
        <begin position="480"/>
        <end position="517"/>
    </location>
</feature>
<dbReference type="RefSeq" id="WP_304420268.1">
    <property type="nucleotide sequence ID" value="NZ_JANCMU010000002.1"/>
</dbReference>
<protein>
    <recommendedName>
        <fullName evidence="4">Lipoprotein</fullName>
    </recommendedName>
</protein>
<organism evidence="2 3">
    <name type="scientific">Profundicola chukchiensis</name>
    <dbReference type="NCBI Taxonomy" id="2961959"/>
    <lineage>
        <taxon>Bacteria</taxon>
        <taxon>Pseudomonadati</taxon>
        <taxon>Bacteroidota</taxon>
        <taxon>Flavobacteriia</taxon>
        <taxon>Flavobacteriales</taxon>
        <taxon>Weeksellaceae</taxon>
        <taxon>Profundicola</taxon>
    </lineage>
</organism>
<dbReference type="Proteomes" id="UP001152599">
    <property type="component" value="Unassembled WGS sequence"/>
</dbReference>
<dbReference type="AlphaFoldDB" id="A0A9X4N006"/>
<accession>A0A9X4N006</accession>
<proteinExistence type="predicted"/>
<keyword evidence="3" id="KW-1185">Reference proteome</keyword>
<reference evidence="2" key="1">
    <citation type="submission" date="2022-07" db="EMBL/GenBank/DDBJ databases">
        <title>Description and genome-wide analysis of Profundicola chukchiensis gen. nov., sp. nov., marine bacteria isolated from bottom sediments of the Chukchi Sea.</title>
        <authorList>
            <person name="Romanenko L."/>
            <person name="Otstavnykh N."/>
            <person name="Kurilenko V."/>
            <person name="Eremeev V."/>
            <person name="Velansky P."/>
            <person name="Mikhailov V."/>
            <person name="Isaeva M."/>
        </authorList>
    </citation>
    <scope>NUCLEOTIDE SEQUENCE</scope>
    <source>
        <strain evidence="2">KMM 9713</strain>
    </source>
</reference>
<name>A0A9X4N006_9FLAO</name>
<gene>
    <name evidence="2" type="ORF">NMK71_04685</name>
</gene>
<evidence type="ECO:0000313" key="3">
    <source>
        <dbReference type="Proteomes" id="UP001152599"/>
    </source>
</evidence>
<sequence>MSKFFRMLGMFTFIGGVLVACSDDDDFSSGNGSGGQTPEIQSAQGIYNHLDDDKGSFNITLSSEDVDFNLSFISDKVADEELLDPILNSESYSVSTSGEKYTLTTETNWIQNDDLSLVTSGNLDVTFNNEIYTIEGTLLDASNNEYHIDFTGPIDIEPVYDVAYETQNGWYWGDNPFEYPGVGEYMSYFVQGEANSWGELEGDGYYMDLSFFHELAARPWEAQIPNVTYTASTDYEVGTFHIATEEEISNGEPLYKYASLQHVDSEAGINRAVFVTGGSIKVLEVGEHQEVRFNLELQDGTRHIGKYTGFVRQGDEVTVSTFTSDRAIESLTHGYLEFKGESPIAGMDNNRWNLYLLNENVSISPDSYWSSQGTGEYMRLTLYTSADEVNDIPEGTYPIGEEVAGNAGIGSGMELGLDFGTWYYELSNDNTVNYAPIKSGDIVVTKEGDIYNIEINVQDDRENTITANYSAALTFIDNPNPWRSQSNQNSPMIKSANKEKVSKSYTWRKESRRKMAK</sequence>
<evidence type="ECO:0008006" key="4">
    <source>
        <dbReference type="Google" id="ProtNLM"/>
    </source>
</evidence>
<dbReference type="PROSITE" id="PS51257">
    <property type="entry name" value="PROKAR_LIPOPROTEIN"/>
    <property type="match status" value="1"/>
</dbReference>
<comment type="caution">
    <text evidence="2">The sequence shown here is derived from an EMBL/GenBank/DDBJ whole genome shotgun (WGS) entry which is preliminary data.</text>
</comment>
<evidence type="ECO:0000313" key="2">
    <source>
        <dbReference type="EMBL" id="MDG4945701.1"/>
    </source>
</evidence>